<protein>
    <submittedName>
        <fullName evidence="2">Uncharacterized protein</fullName>
    </submittedName>
</protein>
<evidence type="ECO:0000256" key="1">
    <source>
        <dbReference type="SAM" id="MobiDB-lite"/>
    </source>
</evidence>
<gene>
    <name evidence="2" type="ORF">FKW44_010338</name>
</gene>
<feature type="non-terminal residue" evidence="2">
    <location>
        <position position="1"/>
    </location>
</feature>
<keyword evidence="3" id="KW-1185">Reference proteome</keyword>
<evidence type="ECO:0000313" key="3">
    <source>
        <dbReference type="Proteomes" id="UP000595437"/>
    </source>
</evidence>
<evidence type="ECO:0000313" key="2">
    <source>
        <dbReference type="EMBL" id="QQP49610.1"/>
    </source>
</evidence>
<dbReference type="Proteomes" id="UP000595437">
    <property type="component" value="Chromosome 6"/>
</dbReference>
<proteinExistence type="predicted"/>
<name>A0A7T8HGV5_CALRO</name>
<dbReference type="OrthoDB" id="10065037at2759"/>
<sequence length="57" mass="6537">AFMGFDSDLEDSSENETDLESGHPHKKGPSHLLDSQITYLFLRINYWTGFKCGWIDS</sequence>
<dbReference type="EMBL" id="CP045895">
    <property type="protein sequence ID" value="QQP49610.1"/>
    <property type="molecule type" value="Genomic_DNA"/>
</dbReference>
<organism evidence="2 3">
    <name type="scientific">Caligus rogercresseyi</name>
    <name type="common">Sea louse</name>
    <dbReference type="NCBI Taxonomy" id="217165"/>
    <lineage>
        <taxon>Eukaryota</taxon>
        <taxon>Metazoa</taxon>
        <taxon>Ecdysozoa</taxon>
        <taxon>Arthropoda</taxon>
        <taxon>Crustacea</taxon>
        <taxon>Multicrustacea</taxon>
        <taxon>Hexanauplia</taxon>
        <taxon>Copepoda</taxon>
        <taxon>Siphonostomatoida</taxon>
        <taxon>Caligidae</taxon>
        <taxon>Caligus</taxon>
    </lineage>
</organism>
<feature type="region of interest" description="Disordered" evidence="1">
    <location>
        <begin position="1"/>
        <end position="31"/>
    </location>
</feature>
<dbReference type="AlphaFoldDB" id="A0A7T8HGV5"/>
<feature type="compositionally biased region" description="Acidic residues" evidence="1">
    <location>
        <begin position="7"/>
        <end position="19"/>
    </location>
</feature>
<accession>A0A7T8HGV5</accession>
<reference evidence="3" key="1">
    <citation type="submission" date="2021-01" db="EMBL/GenBank/DDBJ databases">
        <title>Caligus Genome Assembly.</title>
        <authorList>
            <person name="Gallardo-Escarate C."/>
        </authorList>
    </citation>
    <scope>NUCLEOTIDE SEQUENCE [LARGE SCALE GENOMIC DNA]</scope>
</reference>